<accession>A0A9K3GMX3</accession>
<dbReference type="Proteomes" id="UP000265618">
    <property type="component" value="Unassembled WGS sequence"/>
</dbReference>
<name>A0A9K3GMX3_9EUKA</name>
<gene>
    <name evidence="2" type="ORF">KIPB_011167</name>
</gene>
<feature type="non-terminal residue" evidence="2">
    <location>
        <position position="85"/>
    </location>
</feature>
<evidence type="ECO:0000313" key="2">
    <source>
        <dbReference type="EMBL" id="GIQ88827.1"/>
    </source>
</evidence>
<evidence type="ECO:0000313" key="3">
    <source>
        <dbReference type="Proteomes" id="UP000265618"/>
    </source>
</evidence>
<dbReference type="EMBL" id="BDIP01004432">
    <property type="protein sequence ID" value="GIQ88827.1"/>
    <property type="molecule type" value="Genomic_DNA"/>
</dbReference>
<feature type="coiled-coil region" evidence="1">
    <location>
        <begin position="11"/>
        <end position="38"/>
    </location>
</feature>
<organism evidence="2 3">
    <name type="scientific">Kipferlia bialata</name>
    <dbReference type="NCBI Taxonomy" id="797122"/>
    <lineage>
        <taxon>Eukaryota</taxon>
        <taxon>Metamonada</taxon>
        <taxon>Carpediemonas-like organisms</taxon>
        <taxon>Kipferlia</taxon>
    </lineage>
</organism>
<evidence type="ECO:0000256" key="1">
    <source>
        <dbReference type="SAM" id="Coils"/>
    </source>
</evidence>
<reference evidence="2 3" key="1">
    <citation type="journal article" date="2018" name="PLoS ONE">
        <title>The draft genome of Kipferlia bialata reveals reductive genome evolution in fornicate parasites.</title>
        <authorList>
            <person name="Tanifuji G."/>
            <person name="Takabayashi S."/>
            <person name="Kume K."/>
            <person name="Takagi M."/>
            <person name="Nakayama T."/>
            <person name="Kamikawa R."/>
            <person name="Inagaki Y."/>
            <person name="Hashimoto T."/>
        </authorList>
    </citation>
    <scope>NUCLEOTIDE SEQUENCE [LARGE SCALE GENOMIC DNA]</scope>
    <source>
        <strain evidence="2">NY0173</strain>
    </source>
</reference>
<protein>
    <submittedName>
        <fullName evidence="2">Uncharacterized protein</fullName>
    </submittedName>
</protein>
<sequence>ILPSRLSEEQKRESDTQVKALQQKLSDLQRNKATRERLAEIMMQHLVFPSVAAALGVSPTPLEADGETVEAEVGTEVKRRGLVVQ</sequence>
<comment type="caution">
    <text evidence="2">The sequence shown here is derived from an EMBL/GenBank/DDBJ whole genome shotgun (WGS) entry which is preliminary data.</text>
</comment>
<proteinExistence type="predicted"/>
<keyword evidence="1" id="KW-0175">Coiled coil</keyword>
<dbReference type="AlphaFoldDB" id="A0A9K3GMX3"/>
<keyword evidence="3" id="KW-1185">Reference proteome</keyword>